<keyword evidence="11" id="KW-0762">Sugar transport</keyword>
<keyword evidence="5 9" id="KW-1133">Transmembrane helix</keyword>
<comment type="similarity">
    <text evidence="2 7">Belongs to the major facilitator superfamily. Sugar transporter (TC 2.A.1.1) family.</text>
</comment>
<feature type="transmembrane region" description="Helical" evidence="9">
    <location>
        <begin position="379"/>
        <end position="403"/>
    </location>
</feature>
<feature type="transmembrane region" description="Helical" evidence="9">
    <location>
        <begin position="275"/>
        <end position="295"/>
    </location>
</feature>
<keyword evidence="3 7" id="KW-0813">Transport</keyword>
<feature type="transmembrane region" description="Helical" evidence="9">
    <location>
        <begin position="415"/>
        <end position="434"/>
    </location>
</feature>
<feature type="domain" description="Major facilitator superfamily (MFS) profile" evidence="10">
    <location>
        <begin position="10"/>
        <end position="468"/>
    </location>
</feature>
<evidence type="ECO:0000259" key="10">
    <source>
        <dbReference type="PROSITE" id="PS50850"/>
    </source>
</evidence>
<dbReference type="AlphaFoldDB" id="A0A7U2R1R9"/>
<dbReference type="OMA" id="VFFMYPE"/>
<dbReference type="PANTHER" id="PTHR48022:SF54">
    <property type="entry name" value="GLUCOSE TRANSPORTER, PUTATIVE (AFU_ORTHOLOGUE AFUA_8G00890)-RELATED"/>
    <property type="match status" value="1"/>
</dbReference>
<dbReference type="NCBIfam" id="TIGR00879">
    <property type="entry name" value="SP"/>
    <property type="match status" value="1"/>
</dbReference>
<dbReference type="SUPFAM" id="SSF103473">
    <property type="entry name" value="MFS general substrate transporter"/>
    <property type="match status" value="1"/>
</dbReference>
<reference evidence="12" key="1">
    <citation type="journal article" date="2021" name="G3 (Bethesda)">
        <title>Chromosome assembled and annotated genome sequence of Aspergillus flavus NRRL 3357.</title>
        <authorList>
            <person name="Skerker J.M."/>
            <person name="Pianalto K.M."/>
            <person name="Mondo S.J."/>
            <person name="Yang K."/>
            <person name="Arkin A.P."/>
            <person name="Keller N.P."/>
            <person name="Grigoriev I.V."/>
            <person name="Louise Glass N.L."/>
        </authorList>
    </citation>
    <scope>NUCLEOTIDE SEQUENCE [LARGE SCALE GENOMIC DNA]</scope>
    <source>
        <strain evidence="12">ATCC 200026 / FGSC A1120 / IAM 13836 / NRRL 3357 / JCM 12722 / SRRC 167</strain>
    </source>
</reference>
<feature type="transmembrane region" description="Helical" evidence="9">
    <location>
        <begin position="103"/>
        <end position="125"/>
    </location>
</feature>
<comment type="subcellular location">
    <subcellularLocation>
        <location evidence="1">Membrane</location>
        <topology evidence="1">Multi-pass membrane protein</topology>
    </subcellularLocation>
</comment>
<evidence type="ECO:0000256" key="9">
    <source>
        <dbReference type="SAM" id="Phobius"/>
    </source>
</evidence>
<feature type="transmembrane region" description="Helical" evidence="9">
    <location>
        <begin position="52"/>
        <end position="71"/>
    </location>
</feature>
<feature type="transmembrane region" description="Helical" evidence="9">
    <location>
        <begin position="332"/>
        <end position="355"/>
    </location>
</feature>
<feature type="region of interest" description="Disordered" evidence="8">
    <location>
        <begin position="501"/>
        <end position="520"/>
    </location>
</feature>
<dbReference type="GO" id="GO:0016020">
    <property type="term" value="C:membrane"/>
    <property type="evidence" value="ECO:0007669"/>
    <property type="project" value="UniProtKB-SubCell"/>
</dbReference>
<dbReference type="EMBL" id="CP044616">
    <property type="protein sequence ID" value="QRD92232.1"/>
    <property type="molecule type" value="Genomic_DNA"/>
</dbReference>
<protein>
    <submittedName>
        <fullName evidence="11">MFS glucose transporter</fullName>
    </submittedName>
</protein>
<dbReference type="InterPro" id="IPR036259">
    <property type="entry name" value="MFS_trans_sf"/>
</dbReference>
<gene>
    <name evidence="11" type="ORF">F9C07_12212</name>
</gene>
<dbReference type="PROSITE" id="PS00216">
    <property type="entry name" value="SUGAR_TRANSPORT_1"/>
    <property type="match status" value="2"/>
</dbReference>
<keyword evidence="12" id="KW-1185">Reference proteome</keyword>
<dbReference type="PANTHER" id="PTHR48022">
    <property type="entry name" value="PLASTIDIC GLUCOSE TRANSPORTER 4"/>
    <property type="match status" value="1"/>
</dbReference>
<feature type="transmembrane region" description="Helical" evidence="9">
    <location>
        <begin position="78"/>
        <end position="97"/>
    </location>
</feature>
<dbReference type="InterPro" id="IPR005828">
    <property type="entry name" value="MFS_sugar_transport-like"/>
</dbReference>
<dbReference type="CDD" id="cd17356">
    <property type="entry name" value="MFS_HXT"/>
    <property type="match status" value="1"/>
</dbReference>
<evidence type="ECO:0000256" key="7">
    <source>
        <dbReference type="RuleBase" id="RU003346"/>
    </source>
</evidence>
<proteinExistence type="inferred from homology"/>
<dbReference type="FunFam" id="1.20.1250.20:FF:000026">
    <property type="entry name" value="MFS quinate transporter QutD"/>
    <property type="match status" value="1"/>
</dbReference>
<dbReference type="PRINTS" id="PR00171">
    <property type="entry name" value="SUGRTRNSPORT"/>
</dbReference>
<evidence type="ECO:0000256" key="2">
    <source>
        <dbReference type="ARBA" id="ARBA00010992"/>
    </source>
</evidence>
<feature type="transmembrane region" description="Helical" evidence="9">
    <location>
        <begin position="307"/>
        <end position="325"/>
    </location>
</feature>
<evidence type="ECO:0000313" key="12">
    <source>
        <dbReference type="Proteomes" id="UP000596276"/>
    </source>
</evidence>
<keyword evidence="4 9" id="KW-0812">Transmembrane</keyword>
<evidence type="ECO:0000256" key="6">
    <source>
        <dbReference type="ARBA" id="ARBA00023136"/>
    </source>
</evidence>
<dbReference type="Proteomes" id="UP000596276">
    <property type="component" value="Chromosome 8"/>
</dbReference>
<sequence length="520" mass="57324">MYRITNIYVLAAFGTIGGALFGFDVSSMSAWIGTKQYLDYFNSPDSNLQGGITASMSAGSFAGAIAAGWVSDIVGRRMSLMIASVIWIIGAVLQLSAQNVAHLVVGRVVSGLSVGITSSQVCVYLAELAPARIRGRIVGIQQWAIEWGILIMYLISYGCGKGIEGPASFRVAWGIQAVPGLILLLALPFFPESPRWLASKERWEESLDTLALLHGKGDRNDPVVQVEWEEVQEAVRIAREAKDVTFLALFGPKIWMRTMCGVSVQVWQQLLGGNVAMYYVVYIFTMAGMVSPMSYPESDNNATLYSSAIQYVIFLVTTGVVLPYIDRIGRRFLLLSGAITCMILHYAIAGVMASYGNPVDQIDGNENLRWEIKGAPGKAVIALSYIFVGVYGLTWAPAAWIYASEVFPLKYRAKGVGLSAAGNWIFNFALAYFVAPAFTNIKWKTYIIFGVFCTVMTFHVFFMYPETARRSLEEIDIMFESNVKPWQSSKLQDKFGEEIARRQQSVSEEKAADASHKEVA</sequence>
<dbReference type="PROSITE" id="PS50850">
    <property type="entry name" value="MFS"/>
    <property type="match status" value="1"/>
</dbReference>
<dbReference type="InterPro" id="IPR020846">
    <property type="entry name" value="MFS_dom"/>
</dbReference>
<keyword evidence="6 9" id="KW-0472">Membrane</keyword>
<dbReference type="VEuPathDB" id="FungiDB:AFLA_013602"/>
<accession>A0A7U2R1R9</accession>
<dbReference type="InterPro" id="IPR003663">
    <property type="entry name" value="Sugar/inositol_transpt"/>
</dbReference>
<dbReference type="GO" id="GO:0005351">
    <property type="term" value="F:carbohydrate:proton symporter activity"/>
    <property type="evidence" value="ECO:0007669"/>
    <property type="project" value="TreeGrafter"/>
</dbReference>
<dbReference type="Gene3D" id="1.20.1250.20">
    <property type="entry name" value="MFS general substrate transporter like domains"/>
    <property type="match status" value="1"/>
</dbReference>
<dbReference type="InterPro" id="IPR050360">
    <property type="entry name" value="MFS_Sugar_Transporters"/>
</dbReference>
<dbReference type="InterPro" id="IPR005829">
    <property type="entry name" value="Sugar_transporter_CS"/>
</dbReference>
<evidence type="ECO:0000256" key="8">
    <source>
        <dbReference type="SAM" id="MobiDB-lite"/>
    </source>
</evidence>
<name>A0A7U2R1R9_ASPFN</name>
<evidence type="ECO:0000256" key="4">
    <source>
        <dbReference type="ARBA" id="ARBA00022692"/>
    </source>
</evidence>
<dbReference type="PROSITE" id="PS00217">
    <property type="entry name" value="SUGAR_TRANSPORT_2"/>
    <property type="match status" value="1"/>
</dbReference>
<evidence type="ECO:0000313" key="11">
    <source>
        <dbReference type="EMBL" id="QRD92232.1"/>
    </source>
</evidence>
<feature type="transmembrane region" description="Helical" evidence="9">
    <location>
        <begin position="167"/>
        <end position="190"/>
    </location>
</feature>
<dbReference type="Pfam" id="PF00083">
    <property type="entry name" value="Sugar_tr"/>
    <property type="match status" value="1"/>
</dbReference>
<feature type="transmembrane region" description="Helical" evidence="9">
    <location>
        <begin position="137"/>
        <end position="155"/>
    </location>
</feature>
<organism evidence="11 12">
    <name type="scientific">Aspergillus flavus (strain ATCC 200026 / FGSC A1120 / IAM 13836 / NRRL 3357 / JCM 12722 / SRRC 167)</name>
    <dbReference type="NCBI Taxonomy" id="332952"/>
    <lineage>
        <taxon>Eukaryota</taxon>
        <taxon>Fungi</taxon>
        <taxon>Dikarya</taxon>
        <taxon>Ascomycota</taxon>
        <taxon>Pezizomycotina</taxon>
        <taxon>Eurotiomycetes</taxon>
        <taxon>Eurotiomycetidae</taxon>
        <taxon>Eurotiales</taxon>
        <taxon>Aspergillaceae</taxon>
        <taxon>Aspergillus</taxon>
        <taxon>Aspergillus subgen. Circumdati</taxon>
    </lineage>
</organism>
<evidence type="ECO:0000256" key="1">
    <source>
        <dbReference type="ARBA" id="ARBA00004141"/>
    </source>
</evidence>
<evidence type="ECO:0000256" key="3">
    <source>
        <dbReference type="ARBA" id="ARBA00022448"/>
    </source>
</evidence>
<feature type="transmembrane region" description="Helical" evidence="9">
    <location>
        <begin position="7"/>
        <end position="32"/>
    </location>
</feature>
<dbReference type="VEuPathDB" id="FungiDB:F9C07_12212"/>
<evidence type="ECO:0000256" key="5">
    <source>
        <dbReference type="ARBA" id="ARBA00022989"/>
    </source>
</evidence>
<feature type="transmembrane region" description="Helical" evidence="9">
    <location>
        <begin position="446"/>
        <end position="464"/>
    </location>
</feature>